<dbReference type="GO" id="GO:0008234">
    <property type="term" value="F:cysteine-type peptidase activity"/>
    <property type="evidence" value="ECO:0007669"/>
    <property type="project" value="InterPro"/>
</dbReference>
<dbReference type="GO" id="GO:1903094">
    <property type="term" value="P:negative regulation of protein K48-linked deubiquitination"/>
    <property type="evidence" value="ECO:0007669"/>
    <property type="project" value="TreeGrafter"/>
</dbReference>
<dbReference type="Proteomes" id="UP000436088">
    <property type="component" value="Unassembled WGS sequence"/>
</dbReference>
<dbReference type="Gene3D" id="3.40.395.10">
    <property type="entry name" value="Adenoviral Proteinase, Chain A"/>
    <property type="match status" value="1"/>
</dbReference>
<dbReference type="GO" id="GO:0036435">
    <property type="term" value="F:K48-linked polyubiquitin modification-dependent protein binding"/>
    <property type="evidence" value="ECO:0007669"/>
    <property type="project" value="TreeGrafter"/>
</dbReference>
<dbReference type="Gene3D" id="1.25.10.10">
    <property type="entry name" value="Leucine-rich Repeat Variant"/>
    <property type="match status" value="1"/>
</dbReference>
<dbReference type="InterPro" id="IPR038765">
    <property type="entry name" value="Papain-like_cys_pep_sf"/>
</dbReference>
<dbReference type="InterPro" id="IPR003653">
    <property type="entry name" value="Peptidase_C48_C"/>
</dbReference>
<dbReference type="Pfam" id="PF06012">
    <property type="entry name" value="DUF908"/>
    <property type="match status" value="1"/>
</dbReference>
<dbReference type="Pfam" id="PF02902">
    <property type="entry name" value="Peptidase_C48"/>
    <property type="match status" value="1"/>
</dbReference>
<sequence>MKLKRRRYLEVPPKIRCFINSITSVPLENIEEPLKHFVWEFDKHLLSSLFASTDADVVEACLQTLAAFLKKTIGKYSVRDASLSSKMFALAQGWGGKEEGLGLIACAVQNRCDTVAYDLGCTLHFEFYASNEASSSEQSTRGLQIIHLPNINTYPETDLELLNKLVGEYKIPTNLRFSLLSRLRFARVFGSLTSRQQYTRIRLYAFIVLVQAGSDTDDLVSFFNNEPEFVNEVVTLLSYEDAVSEKIRILCMLSLVALCQDRSRQPAVLTAVTSGGHRGILSSLMQKAIDSVISNSSKWSVVFAEVLLSLVTALVSSSSGCSAMCEAGFIPTLLPLLKDTDPQHLHLVTTAVNIMEAFIDYSNPAATLFRDLGGLDDKISRLKHEVSDVENGLKQPVEDLDCCGRSSQVVAATSIELDNMQPLYSEALVSYHRWLLMKALLRAISLGTYAPGSTARVYGSEESLLHQCLYDAGLPSAFLDAIMDGVLCSAEAITCIPQCLDTFCLNNNGLAAMKDHNALRCFVNIFTSRTYLRSPTGDTHASLLSGLDELMRHASSLRAPGVDMVIEILNVMLRIGSGADTSFAAESSAPVSMETDAEERNLIQPDEGESSRIECSEQMLEPSSDNSSMSIELFLPDCISNVGRLLEAILQNADTCRLFVEKKGIDVVLQFFTLPLLPLSASVGQSISAAFKNFSPQHSASLARAVCSFLREQLKSTKELVTSIGGTQLAIVETETRTKNFYSAQLTLRNKVSLTKTIASKLSPAQRKMFEDTCFGPWLKVQHPGGDAMLTHLFLQTMTRDLLDTIQRRDKEIWFDFPPAYTCFGREEFCLITGLRFGHDDVGWYTRHITRPSWLSRVFPELERPNLHVEDLTILLNKKDGFTRMDDVDVVRGYFLEEETDLAMGRFTTEANTPLQRLTPTEAELATDWWQASKRFFDGTDDEQPPLLEPSPHPELSPHPERPKNMPRRLSPCSPPPPPRDELGELRDEVNALREEVGTLRKDDGAWRVEVSTLRGEVAALREMVASLQNEKNNSLLSQHENDYRNAEMAIAMRNENRNDKIAMRNENRNAICVSRCDFAVAIFISHCDFVVAIFIFRVAIVISALRYGPIRWMLYVGFSLHDGVHVSDGVHVLLRLRSPQWCEDSARRSPTHLSSLKSPLQSFKRPLSSLKSPPLQEATVIVEEVPPTISEPDSHGWRGDNYRKQFWIIPFRLRPQLIFIYMSGAKGVEDSDYFDGEHIDAWVSRLLIIRKLRKNKKNSRYTIMPAAFHAVHLKNQRDESFSLGNGQAKLYPAWWEVDKVFIRVLECRHWLLVQLQLPSLKIIVYDIMINYISLSDLRDIIKRWSSHLAKFLDGINYWTHSGHKKPKKFNVTVVRDETVPQQSPGARGDCGPLVCMCLARLTTGSTEFLPPTDRDRASVGLCFRHYMAREIYSRRCLPASAL</sequence>
<feature type="region of interest" description="Disordered" evidence="4">
    <location>
        <begin position="940"/>
        <end position="984"/>
    </location>
</feature>
<feature type="domain" description="DUF913" evidence="7">
    <location>
        <begin position="467"/>
        <end position="679"/>
    </location>
</feature>
<dbReference type="Pfam" id="PF06025">
    <property type="entry name" value="DUF913"/>
    <property type="match status" value="1"/>
</dbReference>
<evidence type="ECO:0000259" key="5">
    <source>
        <dbReference type="Pfam" id="PF02902"/>
    </source>
</evidence>
<dbReference type="InterPro" id="IPR016024">
    <property type="entry name" value="ARM-type_fold"/>
</dbReference>
<comment type="caution">
    <text evidence="8">The sequence shown here is derived from an EMBL/GenBank/DDBJ whole genome shotgun (WGS) entry which is preliminary data.</text>
</comment>
<feature type="domain" description="DUF908" evidence="6">
    <location>
        <begin position="130"/>
        <end position="289"/>
    </location>
</feature>
<name>A0A6A2XBX3_HIBSY</name>
<protein>
    <submittedName>
        <fullName evidence="8">Uncharacterized protein</fullName>
    </submittedName>
</protein>
<dbReference type="SUPFAM" id="SSF54001">
    <property type="entry name" value="Cysteine proteinases"/>
    <property type="match status" value="1"/>
</dbReference>
<dbReference type="PANTHER" id="PTHR46340:SF1">
    <property type="entry name" value="UBX DOMAIN-CONTAINING PROTEIN 1"/>
    <property type="match status" value="1"/>
</dbReference>
<dbReference type="GO" id="GO:0005634">
    <property type="term" value="C:nucleus"/>
    <property type="evidence" value="ECO:0007669"/>
    <property type="project" value="TreeGrafter"/>
</dbReference>
<evidence type="ECO:0000259" key="6">
    <source>
        <dbReference type="Pfam" id="PF06012"/>
    </source>
</evidence>
<evidence type="ECO:0000256" key="1">
    <source>
        <dbReference type="ARBA" id="ARBA00005234"/>
    </source>
</evidence>
<dbReference type="EMBL" id="VEPZ02001788">
    <property type="protein sequence ID" value="KAE8654177.1"/>
    <property type="molecule type" value="Genomic_DNA"/>
</dbReference>
<dbReference type="GO" id="GO:0032435">
    <property type="term" value="P:negative regulation of proteasomal ubiquitin-dependent protein catabolic process"/>
    <property type="evidence" value="ECO:0007669"/>
    <property type="project" value="TreeGrafter"/>
</dbReference>
<organism evidence="8 9">
    <name type="scientific">Hibiscus syriacus</name>
    <name type="common">Rose of Sharon</name>
    <dbReference type="NCBI Taxonomy" id="106335"/>
    <lineage>
        <taxon>Eukaryota</taxon>
        <taxon>Viridiplantae</taxon>
        <taxon>Streptophyta</taxon>
        <taxon>Embryophyta</taxon>
        <taxon>Tracheophyta</taxon>
        <taxon>Spermatophyta</taxon>
        <taxon>Magnoliopsida</taxon>
        <taxon>eudicotyledons</taxon>
        <taxon>Gunneridae</taxon>
        <taxon>Pentapetalae</taxon>
        <taxon>rosids</taxon>
        <taxon>malvids</taxon>
        <taxon>Malvales</taxon>
        <taxon>Malvaceae</taxon>
        <taxon>Malvoideae</taxon>
        <taxon>Hibiscus</taxon>
    </lineage>
</organism>
<accession>A0A6A2XBX3</accession>
<proteinExistence type="inferred from homology"/>
<dbReference type="InterPro" id="IPR011989">
    <property type="entry name" value="ARM-like"/>
</dbReference>
<dbReference type="InterPro" id="IPR010309">
    <property type="entry name" value="E3_Ub_ligase_DUF908"/>
</dbReference>
<evidence type="ECO:0000259" key="7">
    <source>
        <dbReference type="Pfam" id="PF06025"/>
    </source>
</evidence>
<feature type="domain" description="Ubiquitin-like protease family profile" evidence="5">
    <location>
        <begin position="1295"/>
        <end position="1405"/>
    </location>
</feature>
<dbReference type="GO" id="GO:0005737">
    <property type="term" value="C:cytoplasm"/>
    <property type="evidence" value="ECO:0007669"/>
    <property type="project" value="TreeGrafter"/>
</dbReference>
<dbReference type="SUPFAM" id="SSF48371">
    <property type="entry name" value="ARM repeat"/>
    <property type="match status" value="1"/>
</dbReference>
<keyword evidence="9" id="KW-1185">Reference proteome</keyword>
<reference evidence="8" key="1">
    <citation type="submission" date="2019-09" db="EMBL/GenBank/DDBJ databases">
        <title>Draft genome information of white flower Hibiscus syriacus.</title>
        <authorList>
            <person name="Kim Y.-M."/>
        </authorList>
    </citation>
    <scope>NUCLEOTIDE SEQUENCE [LARGE SCALE GENOMIC DNA]</scope>
    <source>
        <strain evidence="8">YM2019G1</strain>
    </source>
</reference>
<comment type="similarity">
    <text evidence="1">Belongs to the peptidase C48 family.</text>
</comment>
<evidence type="ECO:0000256" key="2">
    <source>
        <dbReference type="ARBA" id="ARBA00022670"/>
    </source>
</evidence>
<dbReference type="PANTHER" id="PTHR46340">
    <property type="entry name" value="UBX DOMAIN-CONTAINING PROTEIN 1"/>
    <property type="match status" value="1"/>
</dbReference>
<dbReference type="GO" id="GO:0031397">
    <property type="term" value="P:negative regulation of protein ubiquitination"/>
    <property type="evidence" value="ECO:0007669"/>
    <property type="project" value="TreeGrafter"/>
</dbReference>
<evidence type="ECO:0000256" key="4">
    <source>
        <dbReference type="SAM" id="MobiDB-lite"/>
    </source>
</evidence>
<keyword evidence="3" id="KW-0378">Hydrolase</keyword>
<dbReference type="InterPro" id="IPR010314">
    <property type="entry name" value="E3_Ub_ligase_DUF913"/>
</dbReference>
<evidence type="ECO:0000256" key="3">
    <source>
        <dbReference type="ARBA" id="ARBA00022801"/>
    </source>
</evidence>
<gene>
    <name evidence="8" type="ORF">F3Y22_tig00117056pilonHSYRG01052</name>
</gene>
<evidence type="ECO:0000313" key="9">
    <source>
        <dbReference type="Proteomes" id="UP000436088"/>
    </source>
</evidence>
<evidence type="ECO:0000313" key="8">
    <source>
        <dbReference type="EMBL" id="KAE8654177.1"/>
    </source>
</evidence>
<dbReference type="GO" id="GO:0006508">
    <property type="term" value="P:proteolysis"/>
    <property type="evidence" value="ECO:0007669"/>
    <property type="project" value="UniProtKB-KW"/>
</dbReference>
<keyword evidence="2" id="KW-0645">Protease</keyword>